<keyword evidence="2" id="KW-1003">Cell membrane</keyword>
<comment type="caution">
    <text evidence="12">The sequence shown here is derived from an EMBL/GenBank/DDBJ whole genome shotgun (WGS) entry which is preliminary data.</text>
</comment>
<dbReference type="InterPro" id="IPR029044">
    <property type="entry name" value="Nucleotide-diphossugar_trans"/>
</dbReference>
<evidence type="ECO:0000256" key="5">
    <source>
        <dbReference type="ARBA" id="ARBA00022692"/>
    </source>
</evidence>
<dbReference type="PANTHER" id="PTHR48090:SF3">
    <property type="entry name" value="UNDECAPRENYL-PHOSPHATE 4-DEOXY-4-FORMAMIDO-L-ARABINOSE TRANSFERASE"/>
    <property type="match status" value="1"/>
</dbReference>
<dbReference type="CDD" id="cd04187">
    <property type="entry name" value="DPM1_like_bac"/>
    <property type="match status" value="1"/>
</dbReference>
<dbReference type="InterPro" id="IPR001173">
    <property type="entry name" value="Glyco_trans_2-like"/>
</dbReference>
<dbReference type="PANTHER" id="PTHR48090">
    <property type="entry name" value="UNDECAPRENYL-PHOSPHATE 4-DEOXY-4-FORMAMIDO-L-ARABINOSE TRANSFERASE-RELATED"/>
    <property type="match status" value="1"/>
</dbReference>
<dbReference type="SUPFAM" id="SSF53448">
    <property type="entry name" value="Nucleotide-diphospho-sugar transferases"/>
    <property type="match status" value="1"/>
</dbReference>
<keyword evidence="5 10" id="KW-0812">Transmembrane</keyword>
<reference evidence="12 13" key="1">
    <citation type="submission" date="2018-05" db="EMBL/GenBank/DDBJ databases">
        <title>Genomic Encyclopedia of Type Strains, Phase IV (KMG-IV): sequencing the most valuable type-strain genomes for metagenomic binning, comparative biology and taxonomic classification.</title>
        <authorList>
            <person name="Goeker M."/>
        </authorList>
    </citation>
    <scope>NUCLEOTIDE SEQUENCE [LARGE SCALE GENOMIC DNA]</scope>
    <source>
        <strain evidence="12 13">DSM 566</strain>
    </source>
</reference>
<keyword evidence="6" id="KW-0448">Lipopolysaccharide biosynthesis</keyword>
<evidence type="ECO:0000256" key="2">
    <source>
        <dbReference type="ARBA" id="ARBA00022475"/>
    </source>
</evidence>
<proteinExistence type="inferred from homology"/>
<evidence type="ECO:0000313" key="12">
    <source>
        <dbReference type="EMBL" id="PXW98118.1"/>
    </source>
</evidence>
<feature type="transmembrane region" description="Helical" evidence="10">
    <location>
        <begin position="293"/>
        <end position="319"/>
    </location>
</feature>
<dbReference type="Pfam" id="PF00535">
    <property type="entry name" value="Glycos_transf_2"/>
    <property type="match status" value="1"/>
</dbReference>
<evidence type="ECO:0000256" key="6">
    <source>
        <dbReference type="ARBA" id="ARBA00022985"/>
    </source>
</evidence>
<dbReference type="OrthoDB" id="9811884at2"/>
<keyword evidence="8 10" id="KW-0472">Membrane</keyword>
<evidence type="ECO:0000259" key="11">
    <source>
        <dbReference type="Pfam" id="PF00535"/>
    </source>
</evidence>
<protein>
    <submittedName>
        <fullName evidence="12">Glycosyltransferase involved in cell wall biosynthesis</fullName>
    </submittedName>
</protein>
<dbReference type="FunFam" id="3.90.550.10:FF:000079">
    <property type="entry name" value="Probable glycosyl transferase"/>
    <property type="match status" value="1"/>
</dbReference>
<keyword evidence="7 10" id="KW-1133">Transmembrane helix</keyword>
<keyword evidence="13" id="KW-1185">Reference proteome</keyword>
<evidence type="ECO:0000256" key="7">
    <source>
        <dbReference type="ARBA" id="ARBA00022989"/>
    </source>
</evidence>
<comment type="subcellular location">
    <subcellularLocation>
        <location evidence="1">Cell membrane</location>
        <topology evidence="1">Multi-pass membrane protein</topology>
    </subcellularLocation>
</comment>
<gene>
    <name evidence="12" type="ORF">C7444_103214</name>
</gene>
<keyword evidence="4 12" id="KW-0808">Transferase</keyword>
<dbReference type="GO" id="GO:0009103">
    <property type="term" value="P:lipopolysaccharide biosynthetic process"/>
    <property type="evidence" value="ECO:0007669"/>
    <property type="project" value="UniProtKB-KW"/>
</dbReference>
<dbReference type="GO" id="GO:0005886">
    <property type="term" value="C:plasma membrane"/>
    <property type="evidence" value="ECO:0007669"/>
    <property type="project" value="UniProtKB-SubCell"/>
</dbReference>
<evidence type="ECO:0000256" key="4">
    <source>
        <dbReference type="ARBA" id="ARBA00022679"/>
    </source>
</evidence>
<keyword evidence="3" id="KW-0328">Glycosyltransferase</keyword>
<accession>A0A318H6P2</accession>
<dbReference type="Gene3D" id="3.90.550.10">
    <property type="entry name" value="Spore Coat Polysaccharide Biosynthesis Protein SpsA, Chain A"/>
    <property type="match status" value="1"/>
</dbReference>
<evidence type="ECO:0000256" key="8">
    <source>
        <dbReference type="ARBA" id="ARBA00023136"/>
    </source>
</evidence>
<comment type="similarity">
    <text evidence="9">Belongs to the glycosyltransferase 2 family. GtrB subfamily.</text>
</comment>
<feature type="domain" description="Glycosyltransferase 2-like" evidence="11">
    <location>
        <begin position="35"/>
        <end position="197"/>
    </location>
</feature>
<organism evidence="12 13">
    <name type="scientific">Sphaerotilus hippei</name>
    <dbReference type="NCBI Taxonomy" id="744406"/>
    <lineage>
        <taxon>Bacteria</taxon>
        <taxon>Pseudomonadati</taxon>
        <taxon>Pseudomonadota</taxon>
        <taxon>Betaproteobacteria</taxon>
        <taxon>Burkholderiales</taxon>
        <taxon>Sphaerotilaceae</taxon>
        <taxon>Sphaerotilus</taxon>
    </lineage>
</organism>
<name>A0A318H6P2_9BURK</name>
<feature type="transmembrane region" description="Helical" evidence="10">
    <location>
        <begin position="260"/>
        <end position="281"/>
    </location>
</feature>
<evidence type="ECO:0000256" key="10">
    <source>
        <dbReference type="SAM" id="Phobius"/>
    </source>
</evidence>
<dbReference type="Proteomes" id="UP000247811">
    <property type="component" value="Unassembled WGS sequence"/>
</dbReference>
<dbReference type="AlphaFoldDB" id="A0A318H6P2"/>
<dbReference type="InterPro" id="IPR050256">
    <property type="entry name" value="Glycosyltransferase_2"/>
</dbReference>
<evidence type="ECO:0000256" key="9">
    <source>
        <dbReference type="ARBA" id="ARBA00038152"/>
    </source>
</evidence>
<evidence type="ECO:0000313" key="13">
    <source>
        <dbReference type="Proteomes" id="UP000247811"/>
    </source>
</evidence>
<dbReference type="EMBL" id="QJJS01000003">
    <property type="protein sequence ID" value="PXW98118.1"/>
    <property type="molecule type" value="Genomic_DNA"/>
</dbReference>
<dbReference type="GO" id="GO:0016757">
    <property type="term" value="F:glycosyltransferase activity"/>
    <property type="evidence" value="ECO:0007669"/>
    <property type="project" value="UniProtKB-KW"/>
</dbReference>
<evidence type="ECO:0000256" key="3">
    <source>
        <dbReference type="ARBA" id="ARBA00022676"/>
    </source>
</evidence>
<sequence length="356" mass="39582">MCVPPIHDVKPVTANPDFSHAALDEEQARRCRSISVVVPCYNEAANLDRLLPRLITALVALGLQWEILLIDDGSRDDTARELTRWSQRVPGVRALLLSRNFGKEAALSAGLDHTAGDVVVLMDADLQHEPELIAPMLLRWQAGIDVVYARRKDRSDEPLYKRAFTRLFYRLLNATSRRVHVPADAGDFRLMDHKVVMALRALPEHNRFLKGMYAWVGFRSEELPYMPAARTAGRSSYNLHNLISLSLNGMTSFTTWPLRASSVLGMVMAALGFLYGLYLIVSYRLFGSQVSGWTTIMVSLMLFCGVQLVSLGIVGEYLARVYEEVKRRPLYVVRDSLGQGLGSAVTSTPGTPTSGS</sequence>
<evidence type="ECO:0000256" key="1">
    <source>
        <dbReference type="ARBA" id="ARBA00004651"/>
    </source>
</evidence>